<dbReference type="GO" id="GO:0005886">
    <property type="term" value="C:plasma membrane"/>
    <property type="evidence" value="ECO:0007669"/>
    <property type="project" value="UniProtKB-SubCell"/>
</dbReference>
<keyword evidence="8 10" id="KW-0472">Membrane</keyword>
<keyword evidence="6" id="KW-0067">ATP-binding</keyword>
<feature type="transmembrane region" description="Helical" evidence="10">
    <location>
        <begin position="238"/>
        <end position="259"/>
    </location>
</feature>
<evidence type="ECO:0000256" key="8">
    <source>
        <dbReference type="ARBA" id="ARBA00023136"/>
    </source>
</evidence>
<dbReference type="GO" id="GO:0015421">
    <property type="term" value="F:ABC-type oligopeptide transporter activity"/>
    <property type="evidence" value="ECO:0007669"/>
    <property type="project" value="TreeGrafter"/>
</dbReference>
<keyword evidence="4 10" id="KW-0812">Transmembrane</keyword>
<evidence type="ECO:0000313" key="13">
    <source>
        <dbReference type="EMBL" id="CAA90021.1"/>
    </source>
</evidence>
<dbReference type="InterPro" id="IPR039421">
    <property type="entry name" value="Type_1_exporter"/>
</dbReference>
<dbReference type="EMBL" id="Z49865">
    <property type="protein sequence ID" value="CAA90021.1"/>
    <property type="molecule type" value="Genomic_DNA"/>
</dbReference>
<dbReference type="InterPro" id="IPR003439">
    <property type="entry name" value="ABC_transporter-like_ATP-bd"/>
</dbReference>
<evidence type="ECO:0000259" key="12">
    <source>
        <dbReference type="PROSITE" id="PS50929"/>
    </source>
</evidence>
<feature type="domain" description="ABC transporter" evidence="11">
    <location>
        <begin position="333"/>
        <end position="567"/>
    </location>
</feature>
<comment type="subcellular location">
    <subcellularLocation>
        <location evidence="1">Cell membrane</location>
        <topology evidence="1">Multi-pass membrane protein</topology>
    </subcellularLocation>
</comment>
<dbReference type="PIR" id="S66651">
    <property type="entry name" value="S58356"/>
</dbReference>
<feature type="transmembrane region" description="Helical" evidence="10">
    <location>
        <begin position="134"/>
        <end position="154"/>
    </location>
</feature>
<feature type="domain" description="ABC transmembrane type-1" evidence="12">
    <location>
        <begin position="22"/>
        <end position="301"/>
    </location>
</feature>
<evidence type="ECO:0000256" key="4">
    <source>
        <dbReference type="ARBA" id="ARBA00022692"/>
    </source>
</evidence>
<evidence type="ECO:0000259" key="11">
    <source>
        <dbReference type="PROSITE" id="PS50893"/>
    </source>
</evidence>
<dbReference type="InterPro" id="IPR003593">
    <property type="entry name" value="AAA+_ATPase"/>
</dbReference>
<evidence type="ECO:0000256" key="9">
    <source>
        <dbReference type="ARBA" id="ARBA00025074"/>
    </source>
</evidence>
<evidence type="ECO:0000256" key="7">
    <source>
        <dbReference type="ARBA" id="ARBA00022989"/>
    </source>
</evidence>
<keyword evidence="2" id="KW-0813">Transport</keyword>
<name>Q54121_STAEP</name>
<organism evidence="13">
    <name type="scientific">Staphylococcus epidermidis</name>
    <dbReference type="NCBI Taxonomy" id="1282"/>
    <lineage>
        <taxon>Bacteria</taxon>
        <taxon>Bacillati</taxon>
        <taxon>Bacillota</taxon>
        <taxon>Bacilli</taxon>
        <taxon>Bacillales</taxon>
        <taxon>Staphylococcaceae</taxon>
        <taxon>Staphylococcus</taxon>
    </lineage>
</organism>
<dbReference type="SUPFAM" id="SSF90123">
    <property type="entry name" value="ABC transporter transmembrane region"/>
    <property type="match status" value="1"/>
</dbReference>
<dbReference type="TCDB" id="3.A.1.123.1">
    <property type="family name" value="the atp-binding cassette (abc) superfamily"/>
</dbReference>
<dbReference type="SMR" id="Q54121"/>
<feature type="transmembrane region" description="Helical" evidence="10">
    <location>
        <begin position="58"/>
        <end position="81"/>
    </location>
</feature>
<dbReference type="PANTHER" id="PTHR43394:SF1">
    <property type="entry name" value="ATP-BINDING CASSETTE SUB-FAMILY B MEMBER 10, MITOCHONDRIAL"/>
    <property type="match status" value="1"/>
</dbReference>
<dbReference type="InterPro" id="IPR017871">
    <property type="entry name" value="ABC_transporter-like_CS"/>
</dbReference>
<comment type="function">
    <text evidence="9">May be involved in multidrug export. Transmembrane domains (TMD) form a pore in the cell membrane and the ATP-binding domain (NBD) is responsible for energy generation.</text>
</comment>
<proteinExistence type="predicted"/>
<dbReference type="CDD" id="cd18551">
    <property type="entry name" value="ABC_6TM_LmrA_like"/>
    <property type="match status" value="1"/>
</dbReference>
<dbReference type="PROSITE" id="PS50893">
    <property type="entry name" value="ABC_TRANSPORTER_2"/>
    <property type="match status" value="1"/>
</dbReference>
<feature type="transmembrane region" description="Helical" evidence="10">
    <location>
        <begin position="160"/>
        <end position="180"/>
    </location>
</feature>
<evidence type="ECO:0000256" key="6">
    <source>
        <dbReference type="ARBA" id="ARBA00022840"/>
    </source>
</evidence>
<dbReference type="GO" id="GO:0005524">
    <property type="term" value="F:ATP binding"/>
    <property type="evidence" value="ECO:0007669"/>
    <property type="project" value="UniProtKB-KW"/>
</dbReference>
<dbReference type="FunFam" id="1.20.1560.10:FF:000011">
    <property type="entry name" value="Multidrug ABC transporter ATP-binding protein"/>
    <property type="match status" value="1"/>
</dbReference>
<accession>Q54121</accession>
<evidence type="ECO:0000256" key="3">
    <source>
        <dbReference type="ARBA" id="ARBA00022475"/>
    </source>
</evidence>
<gene>
    <name evidence="13" type="primary">pepT</name>
</gene>
<dbReference type="Gene3D" id="3.40.50.300">
    <property type="entry name" value="P-loop containing nucleotide triphosphate hydrolases"/>
    <property type="match status" value="1"/>
</dbReference>
<evidence type="ECO:0000256" key="5">
    <source>
        <dbReference type="ARBA" id="ARBA00022741"/>
    </source>
</evidence>
<keyword evidence="5" id="KW-0547">Nucleotide-binding</keyword>
<dbReference type="AlphaFoldDB" id="Q54121"/>
<evidence type="ECO:0000256" key="10">
    <source>
        <dbReference type="SAM" id="Phobius"/>
    </source>
</evidence>
<dbReference type="FunFam" id="3.40.50.300:FF:000221">
    <property type="entry name" value="Multidrug ABC transporter ATP-binding protein"/>
    <property type="match status" value="1"/>
</dbReference>
<dbReference type="InterPro" id="IPR027417">
    <property type="entry name" value="P-loop_NTPase"/>
</dbReference>
<dbReference type="PROSITE" id="PS50929">
    <property type="entry name" value="ABC_TM1F"/>
    <property type="match status" value="1"/>
</dbReference>
<protein>
    <submittedName>
        <fullName evidence="13">PepT</fullName>
    </submittedName>
</protein>
<dbReference type="PROSITE" id="PS00211">
    <property type="entry name" value="ABC_TRANSPORTER_1"/>
    <property type="match status" value="1"/>
</dbReference>
<feature type="transmembrane region" description="Helical" evidence="10">
    <location>
        <begin position="265"/>
        <end position="283"/>
    </location>
</feature>
<reference evidence="13" key="1">
    <citation type="journal article" date="1995" name="Eur. J. Biochem.">
        <title>Nucleotide sequence of the lantibiotic Pep5 biosynthetic gene cluster and functional analysis of PepP and PepC. Evidence for a role of PepC in thioether formation.</title>
        <authorList>
            <person name="Meyer C."/>
            <person name="Bierbaum G."/>
            <person name="Heidrich C."/>
            <person name="Reis M."/>
            <person name="Suling J."/>
            <person name="Iglesias-Wind M."/>
            <person name="Kempter C."/>
            <person name="Molitor E."/>
            <person name="Sahl H.-G."/>
        </authorList>
    </citation>
    <scope>NUCLEOTIDE SEQUENCE</scope>
    <source>
        <strain evidence="13">5</strain>
    </source>
</reference>
<dbReference type="InterPro" id="IPR036640">
    <property type="entry name" value="ABC1_TM_sf"/>
</dbReference>
<keyword evidence="7 10" id="KW-1133">Transmembrane helix</keyword>
<dbReference type="Pfam" id="PF00664">
    <property type="entry name" value="ABC_membrane"/>
    <property type="match status" value="1"/>
</dbReference>
<evidence type="ECO:0000256" key="1">
    <source>
        <dbReference type="ARBA" id="ARBA00004651"/>
    </source>
</evidence>
<dbReference type="GO" id="GO:0016887">
    <property type="term" value="F:ATP hydrolysis activity"/>
    <property type="evidence" value="ECO:0007669"/>
    <property type="project" value="InterPro"/>
</dbReference>
<keyword evidence="3" id="KW-1003">Cell membrane</keyword>
<evidence type="ECO:0000256" key="2">
    <source>
        <dbReference type="ARBA" id="ARBA00022448"/>
    </source>
</evidence>
<dbReference type="SUPFAM" id="SSF52540">
    <property type="entry name" value="P-loop containing nucleoside triphosphate hydrolases"/>
    <property type="match status" value="1"/>
</dbReference>
<feature type="transmembrane region" description="Helical" evidence="10">
    <location>
        <begin position="20"/>
        <end position="46"/>
    </location>
</feature>
<dbReference type="InterPro" id="IPR011527">
    <property type="entry name" value="ABC1_TM_dom"/>
</dbReference>
<dbReference type="Pfam" id="PF00005">
    <property type="entry name" value="ABC_tran"/>
    <property type="match status" value="1"/>
</dbReference>
<dbReference type="PANTHER" id="PTHR43394">
    <property type="entry name" value="ATP-DEPENDENT PERMEASE MDL1, MITOCHONDRIAL"/>
    <property type="match status" value="1"/>
</dbReference>
<dbReference type="Gene3D" id="1.20.1560.10">
    <property type="entry name" value="ABC transporter type 1, transmembrane domain"/>
    <property type="match status" value="1"/>
</dbReference>
<sequence>MKKENPLFFLFSKIKWPKSLFIIAIIISSIGSITEIIVPLLTGNLIDLLVKQTLELKFIVFLILMFLLDAIFSGLGLFLLIKVGEKIIYSIRSILWKHILFLNTSFFDKNESGQLISRITDDTSLINNFISQKLPAIIPSFITLIGSITMLFIMDWKMTLLTFIIIPIFLMVIIPLGNIIEKLSFKTQQKVADFTGTIGRVISAIRLVKISTNEEFELNNTKEKLSSIYKLNIKHAKIIAILQPFTSILLLVMIGIILSYGGYRIAVGAITSGTLVSMIFYVIQLSSPISEISTLITEYKSSKGASKRIYGILNEPVEENKVNLENIPQNKELIFNSVYFSYDSKNVLENVSFAVPINKKTAIVGPSGSGKSTILNLISRLYKADSGGIYYGGHSIYDIDLKKWRIKLGYVMQNNIMMNGSIRDNILYGVSNNISDDELEYYSILANSHDFISNLPHQYDSQIGESGIKLSGGQKQRINIARNLIKNPDILLLDEATASLDSESEKKIQNALNNLFQNRTTIIIGIAYRLLRTADQIIFLDNGKITGIGTHHYLIKNHNKYNTFVSNQSIN</sequence>
<dbReference type="SMART" id="SM00382">
    <property type="entry name" value="AAA"/>
    <property type="match status" value="1"/>
</dbReference>